<accession>A0A397H0A3</accession>
<feature type="domain" description="GRF-type" evidence="7">
    <location>
        <begin position="20"/>
        <end position="62"/>
    </location>
</feature>
<feature type="coiled-coil region" evidence="5">
    <location>
        <begin position="228"/>
        <end position="366"/>
    </location>
</feature>
<dbReference type="EMBL" id="PQFF01000361">
    <property type="protein sequence ID" value="RHZ56099.1"/>
    <property type="molecule type" value="Genomic_DNA"/>
</dbReference>
<evidence type="ECO:0000256" key="1">
    <source>
        <dbReference type="ARBA" id="ARBA00022723"/>
    </source>
</evidence>
<sequence>MQSTYSSPSFTTDDDLQIYCFCNKLVTRRVAGPNARNPGKVFYSCCNDSDRKCNFFKWENEIAIFGNSGNYRNDDNRRNHNTYQQQQQQQPQQQRFSNGTFGTNYIPTSNTFPNFPTLNDNSPTRISNNNNNNNSPPPIYNSPIHSSHTSNSFPSCSTLNKPKSNTFETIDNIHSINNKLEQQLKAQKKRVDFLLKDRKMFQDENSELKGHIQSLEYENNQMISQIGLESSNREIEDLNQQLEDLKIRNTELQMNLENINNDLTRDQEIKSLKQKIKLLENNTTSLTNSSEEVTKLKSELELSHQKITNYERKIETLIKSNKDKELEIENQIKNSEKKYEDVLYQIEELKINYKNLEKHNLILAETNKILVSSLQQQKNETTYVSSSFEVDDLKYKIEKLKIENENLKQEPEILRKEKEFLEKKVKALEEDLEEKQRE</sequence>
<dbReference type="PROSITE" id="PS51999">
    <property type="entry name" value="ZF_GRF"/>
    <property type="match status" value="1"/>
</dbReference>
<evidence type="ECO:0000313" key="9">
    <source>
        <dbReference type="Proteomes" id="UP000266861"/>
    </source>
</evidence>
<keyword evidence="3" id="KW-0862">Zinc</keyword>
<keyword evidence="1" id="KW-0479">Metal-binding</keyword>
<dbReference type="InterPro" id="IPR010666">
    <property type="entry name" value="Znf_GRF"/>
</dbReference>
<evidence type="ECO:0000313" key="8">
    <source>
        <dbReference type="EMBL" id="RHZ56099.1"/>
    </source>
</evidence>
<comment type="caution">
    <text evidence="8">The sequence shown here is derived from an EMBL/GenBank/DDBJ whole genome shotgun (WGS) entry which is preliminary data.</text>
</comment>
<feature type="coiled-coil region" evidence="5">
    <location>
        <begin position="390"/>
        <end position="438"/>
    </location>
</feature>
<keyword evidence="5" id="KW-0175">Coiled coil</keyword>
<dbReference type="Pfam" id="PF06839">
    <property type="entry name" value="Zn_ribbon_GRF"/>
    <property type="match status" value="1"/>
</dbReference>
<reference evidence="8 9" key="1">
    <citation type="submission" date="2018-08" db="EMBL/GenBank/DDBJ databases">
        <title>Genome and evolution of the arbuscular mycorrhizal fungus Diversispora epigaea (formerly Glomus versiforme) and its bacterial endosymbionts.</title>
        <authorList>
            <person name="Sun X."/>
            <person name="Fei Z."/>
            <person name="Harrison M."/>
        </authorList>
    </citation>
    <scope>NUCLEOTIDE SEQUENCE [LARGE SCALE GENOMIC DNA]</scope>
    <source>
        <strain evidence="8 9">IT104</strain>
    </source>
</reference>
<feature type="compositionally biased region" description="Low complexity" evidence="6">
    <location>
        <begin position="84"/>
        <end position="94"/>
    </location>
</feature>
<evidence type="ECO:0000256" key="2">
    <source>
        <dbReference type="ARBA" id="ARBA00022771"/>
    </source>
</evidence>
<dbReference type="GO" id="GO:0008270">
    <property type="term" value="F:zinc ion binding"/>
    <property type="evidence" value="ECO:0007669"/>
    <property type="project" value="UniProtKB-KW"/>
</dbReference>
<feature type="compositionally biased region" description="Polar residues" evidence="6">
    <location>
        <begin position="148"/>
        <end position="157"/>
    </location>
</feature>
<evidence type="ECO:0000256" key="4">
    <source>
        <dbReference type="PROSITE-ProRule" id="PRU01343"/>
    </source>
</evidence>
<dbReference type="Proteomes" id="UP000266861">
    <property type="component" value="Unassembled WGS sequence"/>
</dbReference>
<keyword evidence="2 4" id="KW-0863">Zinc-finger</keyword>
<organism evidence="8 9">
    <name type="scientific">Diversispora epigaea</name>
    <dbReference type="NCBI Taxonomy" id="1348612"/>
    <lineage>
        <taxon>Eukaryota</taxon>
        <taxon>Fungi</taxon>
        <taxon>Fungi incertae sedis</taxon>
        <taxon>Mucoromycota</taxon>
        <taxon>Glomeromycotina</taxon>
        <taxon>Glomeromycetes</taxon>
        <taxon>Diversisporales</taxon>
        <taxon>Diversisporaceae</taxon>
        <taxon>Diversispora</taxon>
    </lineage>
</organism>
<gene>
    <name evidence="8" type="ORF">Glove_406g89</name>
</gene>
<feature type="region of interest" description="Disordered" evidence="6">
    <location>
        <begin position="67"/>
        <end position="157"/>
    </location>
</feature>
<feature type="coiled-coil region" evidence="5">
    <location>
        <begin position="170"/>
        <end position="197"/>
    </location>
</feature>
<evidence type="ECO:0000256" key="5">
    <source>
        <dbReference type="SAM" id="Coils"/>
    </source>
</evidence>
<name>A0A397H0A3_9GLOM</name>
<proteinExistence type="predicted"/>
<feature type="compositionally biased region" description="Low complexity" evidence="6">
    <location>
        <begin position="119"/>
        <end position="134"/>
    </location>
</feature>
<evidence type="ECO:0000256" key="6">
    <source>
        <dbReference type="SAM" id="MobiDB-lite"/>
    </source>
</evidence>
<feature type="compositionally biased region" description="Polar residues" evidence="6">
    <location>
        <begin position="95"/>
        <end position="118"/>
    </location>
</feature>
<evidence type="ECO:0000256" key="3">
    <source>
        <dbReference type="ARBA" id="ARBA00022833"/>
    </source>
</evidence>
<dbReference type="AlphaFoldDB" id="A0A397H0A3"/>
<protein>
    <recommendedName>
        <fullName evidence="7">GRF-type domain-containing protein</fullName>
    </recommendedName>
</protein>
<keyword evidence="9" id="KW-1185">Reference proteome</keyword>
<evidence type="ECO:0000259" key="7">
    <source>
        <dbReference type="PROSITE" id="PS51999"/>
    </source>
</evidence>
<dbReference type="OrthoDB" id="10432463at2759"/>